<dbReference type="NCBIfam" id="TIGR04183">
    <property type="entry name" value="Por_Secre_tail"/>
    <property type="match status" value="1"/>
</dbReference>
<dbReference type="InterPro" id="IPR055353">
    <property type="entry name" value="DUF7619"/>
</dbReference>
<evidence type="ECO:0000313" key="4">
    <source>
        <dbReference type="EMBL" id="MVN76049.1"/>
    </source>
</evidence>
<dbReference type="PANTHER" id="PTHR24104:SF25">
    <property type="entry name" value="PROTEIN LIN-41"/>
    <property type="match status" value="1"/>
</dbReference>
<dbReference type="InterPro" id="IPR026444">
    <property type="entry name" value="Secre_tail"/>
</dbReference>
<dbReference type="Proteomes" id="UP000441336">
    <property type="component" value="Unassembled WGS sequence"/>
</dbReference>
<feature type="repeat" description="NHL" evidence="2">
    <location>
        <begin position="109"/>
        <end position="152"/>
    </location>
</feature>
<organism evidence="4 5">
    <name type="scientific">Hymenobacter ginkgonis</name>
    <dbReference type="NCBI Taxonomy" id="2682976"/>
    <lineage>
        <taxon>Bacteria</taxon>
        <taxon>Pseudomonadati</taxon>
        <taxon>Bacteroidota</taxon>
        <taxon>Cytophagia</taxon>
        <taxon>Cytophagales</taxon>
        <taxon>Hymenobacteraceae</taxon>
        <taxon>Hymenobacter</taxon>
    </lineage>
</organism>
<sequence length="1469" mass="154285">MPKYLLFFILWGNWLAGFGQAPAFQLTKTIGTPVSDPYDLVVDKAGFIYLLDGPGITKLNAKGELVQSIVLETHKYGGFGLGIDDAGNLYVANYTYSYVQKYNPAGKLLLEFGTAGSAPGQFTYANSLTVDGAGNIYVADTGNNRLQKFDTNGKFLFEYKATSSNKLDRPMDVALDADGAIYLFDQSLMITKLSASGALLQTIALGPVSTDEGTSLAVDAAGDFYLSTFRGGGVLKYSRTGVYQRALEAGYDWSNSTHTPIALDAAGNVYASTFGHHGDSRLLKFDASGKQLNRWGNLGTFGPLAMDAAGNYYYHDPLQGKICKYAANHQLLAQFPGVFDPAALAVDAVGNIYEMAWSSPASITKIAPNGRVLATYNKLGGNIGYNSSGIGLAVDAAGTMYVTDYYGGCVRRIDAQGNQLPPIGTWGVGAGQLWLPQAVAIDAHGFVYAVDNGGLRVQRFTPDGQLLREFGERTTMGGSVSVSTVRMAVDGAGNMYVTSSLVAGLQVYDAAGKGKTILPDIWGFLAVDRRASQLVTIGGDLIRLYSGNNVRPENVITGNIYEDLNNSCTREANEPALPGIAVVAQPGNYYGLSDINGNYSIAVDTGAYTVQQLLPTHEVGRSIALLCAAYPPLAFSSYGNTASGPNFGDQVSLAPYLSVSVAVNRRRRCARNSTTVSYANTGFALAPNAQVVVALPEYVVFVAASAPHTRDAQGNYVFAVGDLPPNRQGSITIQDSVVCGNTAIRGLTLCTKAWITPANSYPEPSAWNKASMAISSRVEANNQVRFVLRNQGKGATTDSLALRVYQDAQLALTHAYALAAGDSLVLRVPATRSAVRLEADQPAGHPLQSQTSATVEVAALHTGAAPNAALRALPPNAGNPQVAEDCQPVVDSFDPNDKQVWPQGTTAQHYTPTGSPLAYQVRFQNTGTAPAYYVTVVDTLAAGLDLRTLRVGAASHPYQLTVSGKDRPVLTFTFSGLTLPESARDPLGSQGFVQFTIQPKAGLAPKTLIENYADIFFDYNEPVRTNTTTNRLYDVPAQVVPAVQLAYADLVASPSISRFAPAQGRVSTLVTITGQRFDATTTHNQVLFNGVAAAVLSATPTTLTVRVPAGATPGKIQVVTPNGGVRSATDFLAYPPPTLAAVAPAEGVPGAVITLTGTGFSPDSRQDSVAFDGVAAVVRRASATELTVEVPAGAHTGLVTLRTLGGQVASAQPFRVWYPPTLSAFGPGKAKAGTVLTINGTNFAETAARNVVLLGTVAAPVVAATATQLRVQVPSTAESGPLTVRTPGGQVVSAASFVFVPAPTITDFAPREGSVGTTLTISGKNFNADGQTDTVYVNGVAARVLSRSATQAVVVVPKGVRTGPVTLAGAGGPARSAQNFEVLDLGPDQAVTVYPNPTHGPLTLDWQHADFALQEVRVYNALGQLVLQQTLGGVATDTLPLTLDTAGPGLYLIVIQTARGSVTKRVAVH</sequence>
<evidence type="ECO:0000256" key="1">
    <source>
        <dbReference type="ARBA" id="ARBA00022737"/>
    </source>
</evidence>
<gene>
    <name evidence="4" type="ORF">GO988_06905</name>
</gene>
<dbReference type="SMART" id="SM00429">
    <property type="entry name" value="IPT"/>
    <property type="match status" value="4"/>
</dbReference>
<keyword evidence="5" id="KW-1185">Reference proteome</keyword>
<dbReference type="Gene3D" id="2.120.10.30">
    <property type="entry name" value="TolB, C-terminal domain"/>
    <property type="match status" value="3"/>
</dbReference>
<dbReference type="InterPro" id="IPR014756">
    <property type="entry name" value="Ig_E-set"/>
</dbReference>
<dbReference type="Pfam" id="PF01833">
    <property type="entry name" value="TIG"/>
    <property type="match status" value="4"/>
</dbReference>
<dbReference type="CDD" id="cd00603">
    <property type="entry name" value="IPT_PCSR"/>
    <property type="match status" value="1"/>
</dbReference>
<dbReference type="SUPFAM" id="SSF101898">
    <property type="entry name" value="NHL repeat"/>
    <property type="match status" value="2"/>
</dbReference>
<dbReference type="SUPFAM" id="SSF81296">
    <property type="entry name" value="E set domains"/>
    <property type="match status" value="4"/>
</dbReference>
<accession>A0A7K1TCC3</accession>
<dbReference type="InterPro" id="IPR050952">
    <property type="entry name" value="TRIM-NHL_E3_ligases"/>
</dbReference>
<dbReference type="Pfam" id="PF01436">
    <property type="entry name" value="NHL"/>
    <property type="match status" value="1"/>
</dbReference>
<comment type="caution">
    <text evidence="4">The sequence shown here is derived from an EMBL/GenBank/DDBJ whole genome shotgun (WGS) entry which is preliminary data.</text>
</comment>
<evidence type="ECO:0000259" key="3">
    <source>
        <dbReference type="SMART" id="SM00429"/>
    </source>
</evidence>
<dbReference type="GO" id="GO:0008270">
    <property type="term" value="F:zinc ion binding"/>
    <property type="evidence" value="ECO:0007669"/>
    <property type="project" value="UniProtKB-KW"/>
</dbReference>
<proteinExistence type="predicted"/>
<dbReference type="InterPro" id="IPR011042">
    <property type="entry name" value="6-blade_b-propeller_TolB-like"/>
</dbReference>
<dbReference type="Pfam" id="PF18962">
    <property type="entry name" value="Por_Secre_tail"/>
    <property type="match status" value="1"/>
</dbReference>
<dbReference type="Pfam" id="PF24595">
    <property type="entry name" value="DUF7619"/>
    <property type="match status" value="1"/>
</dbReference>
<feature type="domain" description="IPT/TIG" evidence="3">
    <location>
        <begin position="1136"/>
        <end position="1217"/>
    </location>
</feature>
<dbReference type="InterPro" id="IPR002909">
    <property type="entry name" value="IPT_dom"/>
</dbReference>
<dbReference type="EMBL" id="WQKZ01000002">
    <property type="protein sequence ID" value="MVN76049.1"/>
    <property type="molecule type" value="Genomic_DNA"/>
</dbReference>
<dbReference type="PROSITE" id="PS51125">
    <property type="entry name" value="NHL"/>
    <property type="match status" value="1"/>
</dbReference>
<feature type="domain" description="IPT/TIG" evidence="3">
    <location>
        <begin position="1219"/>
        <end position="1300"/>
    </location>
</feature>
<feature type="domain" description="IPT/TIG" evidence="3">
    <location>
        <begin position="1302"/>
        <end position="1383"/>
    </location>
</feature>
<protein>
    <submittedName>
        <fullName evidence="4">T9SS type A sorting domain-containing protein</fullName>
    </submittedName>
</protein>
<reference evidence="4 5" key="1">
    <citation type="submission" date="2019-12" db="EMBL/GenBank/DDBJ databases">
        <title>Hymenobacter sp. HMF4947 Genome sequencing and assembly.</title>
        <authorList>
            <person name="Kang H."/>
            <person name="Cha I."/>
            <person name="Kim H."/>
            <person name="Joh K."/>
        </authorList>
    </citation>
    <scope>NUCLEOTIDE SEQUENCE [LARGE SCALE GENOMIC DNA]</scope>
    <source>
        <strain evidence="4 5">HMF4947</strain>
    </source>
</reference>
<name>A0A7K1TCC3_9BACT</name>
<evidence type="ECO:0000313" key="5">
    <source>
        <dbReference type="Proteomes" id="UP000441336"/>
    </source>
</evidence>
<feature type="domain" description="IPT/TIG" evidence="3">
    <location>
        <begin position="1053"/>
        <end position="1134"/>
    </location>
</feature>
<dbReference type="InterPro" id="IPR013783">
    <property type="entry name" value="Ig-like_fold"/>
</dbReference>
<dbReference type="CDD" id="cd00102">
    <property type="entry name" value="IPT"/>
    <property type="match status" value="2"/>
</dbReference>
<dbReference type="PANTHER" id="PTHR24104">
    <property type="entry name" value="E3 UBIQUITIN-PROTEIN LIGASE NHLRC1-RELATED"/>
    <property type="match status" value="1"/>
</dbReference>
<dbReference type="InterPro" id="IPR001258">
    <property type="entry name" value="NHL_repeat"/>
</dbReference>
<dbReference type="Gene3D" id="2.60.40.10">
    <property type="entry name" value="Immunoglobulins"/>
    <property type="match status" value="4"/>
</dbReference>
<evidence type="ECO:0000256" key="2">
    <source>
        <dbReference type="PROSITE-ProRule" id="PRU00504"/>
    </source>
</evidence>
<dbReference type="RefSeq" id="WP_157563501.1">
    <property type="nucleotide sequence ID" value="NZ_WQKZ01000002.1"/>
</dbReference>
<keyword evidence="1" id="KW-0677">Repeat</keyword>